<gene>
    <name evidence="2" type="ORF">RFEPED_1470</name>
</gene>
<dbReference type="SUPFAM" id="SSF55729">
    <property type="entry name" value="Acyl-CoA N-acyltransferases (Nat)"/>
    <property type="match status" value="1"/>
</dbReference>
<organism evidence="2 3">
    <name type="scientific">Rickettsia felis str. Pedreira</name>
    <dbReference type="NCBI Taxonomy" id="1359196"/>
    <lineage>
        <taxon>Bacteria</taxon>
        <taxon>Pseudomonadati</taxon>
        <taxon>Pseudomonadota</taxon>
        <taxon>Alphaproteobacteria</taxon>
        <taxon>Rickettsiales</taxon>
        <taxon>Rickettsiaceae</taxon>
        <taxon>Rickettsieae</taxon>
        <taxon>Rickettsia</taxon>
        <taxon>spotted fever group</taxon>
    </lineage>
</organism>
<keyword evidence="2" id="KW-0808">Transferase</keyword>
<evidence type="ECO:0000313" key="2">
    <source>
        <dbReference type="EMBL" id="KJV59073.1"/>
    </source>
</evidence>
<dbReference type="PATRIC" id="fig|1359196.3.peg.1421"/>
<accession>A0A0F3MTI6</accession>
<dbReference type="RefSeq" id="WP_011271291.1">
    <property type="nucleotide sequence ID" value="NZ_LANQ01000001.1"/>
</dbReference>
<dbReference type="InterPro" id="IPR000182">
    <property type="entry name" value="GNAT_dom"/>
</dbReference>
<proteinExistence type="predicted"/>
<dbReference type="Pfam" id="PF13673">
    <property type="entry name" value="Acetyltransf_10"/>
    <property type="match status" value="1"/>
</dbReference>
<feature type="domain" description="N-acetyltransferase" evidence="1">
    <location>
        <begin position="86"/>
        <end position="234"/>
    </location>
</feature>
<evidence type="ECO:0000259" key="1">
    <source>
        <dbReference type="PROSITE" id="PS51186"/>
    </source>
</evidence>
<dbReference type="InterPro" id="IPR016181">
    <property type="entry name" value="Acyl_CoA_acyltransferase"/>
</dbReference>
<dbReference type="PROSITE" id="PS51186">
    <property type="entry name" value="GNAT"/>
    <property type="match status" value="1"/>
</dbReference>
<evidence type="ECO:0000313" key="3">
    <source>
        <dbReference type="Proteomes" id="UP000033475"/>
    </source>
</evidence>
<name>A0A0F3MTI6_RICFI</name>
<reference evidence="2 3" key="1">
    <citation type="submission" date="2015-01" db="EMBL/GenBank/DDBJ databases">
        <title>Genome Sequencing of Rickettsiales.</title>
        <authorList>
            <person name="Daugherty S.C."/>
            <person name="Su Q."/>
            <person name="Abolude K."/>
            <person name="Beier-Sexton M."/>
            <person name="Carlyon J.A."/>
            <person name="Carter R."/>
            <person name="Day N.P."/>
            <person name="Dumler S.J."/>
            <person name="Dyachenko V."/>
            <person name="Godinez A."/>
            <person name="Kurtti T.J."/>
            <person name="Lichay M."/>
            <person name="Mullins K.E."/>
            <person name="Ott S."/>
            <person name="Pappas-Brown V."/>
            <person name="Paris D.H."/>
            <person name="Patel P."/>
            <person name="Richards A.L."/>
            <person name="Sadzewicz L."/>
            <person name="Sears K."/>
            <person name="Seidman D."/>
            <person name="Sengamalay N."/>
            <person name="Stenos J."/>
            <person name="Tallon L.J."/>
            <person name="Vincent G."/>
            <person name="Fraser C.M."/>
            <person name="Munderloh U."/>
            <person name="Dunning-Hotopp J.C."/>
        </authorList>
    </citation>
    <scope>NUCLEOTIDE SEQUENCE [LARGE SCALE GENOMIC DNA]</scope>
    <source>
        <strain evidence="2 3">Pedreira</strain>
    </source>
</reference>
<protein>
    <submittedName>
        <fullName evidence="2">Acetyltransferase family protein</fullName>
    </submittedName>
</protein>
<dbReference type="GO" id="GO:0016747">
    <property type="term" value="F:acyltransferase activity, transferring groups other than amino-acyl groups"/>
    <property type="evidence" value="ECO:0007669"/>
    <property type="project" value="InterPro"/>
</dbReference>
<dbReference type="Gene3D" id="3.40.630.30">
    <property type="match status" value="1"/>
</dbReference>
<dbReference type="AlphaFoldDB" id="A0A0F3MTI6"/>
<dbReference type="CDD" id="cd04301">
    <property type="entry name" value="NAT_SF"/>
    <property type="match status" value="1"/>
</dbReference>
<dbReference type="Proteomes" id="UP000033475">
    <property type="component" value="Unassembled WGS sequence"/>
</dbReference>
<dbReference type="EMBL" id="LANQ01000001">
    <property type="protein sequence ID" value="KJV59073.1"/>
    <property type="molecule type" value="Genomic_DNA"/>
</dbReference>
<comment type="caution">
    <text evidence="2">The sequence shown here is derived from an EMBL/GenBank/DDBJ whole genome shotgun (WGS) entry which is preliminary data.</text>
</comment>
<sequence length="234" mass="27503">MTTIKLYYLKDWNKIKLHGWQAICDKGLVALKSPHKLHRCNLCWDINSESILQEIIAFYGDNPFFLYNTCNINSNYLQSEGNLLEIKFETYNIKKINCYQNDNDPMFLETQDIYLWTKVLANAINKEHKILFLFIKTISALKNSKFFLLYWKNIPVATSMLSIYDNNAVLSFVTVQKQFRLQGLGRTIILKIISLAHDMDIKTIYLYSTERISHIYVKIGFTLVNSFHLYRSTL</sequence>